<keyword evidence="4" id="KW-1185">Reference proteome</keyword>
<dbReference type="InterPro" id="IPR050463">
    <property type="entry name" value="Gfo/Idh/MocA_oxidrdct_glycsds"/>
</dbReference>
<evidence type="ECO:0000259" key="2">
    <source>
        <dbReference type="Pfam" id="PF02894"/>
    </source>
</evidence>
<feature type="domain" description="Gfo/Idh/MocA-like oxidoreductase N-terminal" evidence="1">
    <location>
        <begin position="49"/>
        <end position="173"/>
    </location>
</feature>
<sequence length="459" mass="52357">MSNQTPSEKKTSKESRRDFIKKTSVFGTGIILARPFGIRASTFSVFDQVNVAVVGCGGRGSGIIFSNIPKIEGCNLVAVCDVIESRRENAKRRFKEQHGKTVNAYEDFYEMLEKEKLDAVVLATPDFWHAPHAIDALNAGLHVYCEKAMSNRLKDARKMAETMKKTGKYLQIGRQRRSNDRYRFTYKNLIQKEKMFGRLTHATGQWNRSKIWTQMPNKKDNIDLNKLRKYGFESIDQVYNWRNYKKLGGGVVSDLGSHQIDIFNWFFNAYPKTVYATGNNSYFGYEQADTMATILEYDTPSGPAIGIYENISNSRAIGVYERFIGDQGAFIISEGKDNKIYRESAVEASKWQKYIDKGYIENEAGLAKYKAKEVGDSGIKETAPQISYKIDQIKDMDVVYNLPAHTAHLKNFIETVRGNETLNYDAVESYKSEVCIYKIHDAINNGGKRIRIRASEYEI</sequence>
<dbReference type="InterPro" id="IPR000683">
    <property type="entry name" value="Gfo/Idh/MocA-like_OxRdtase_N"/>
</dbReference>
<evidence type="ECO:0000313" key="4">
    <source>
        <dbReference type="Proteomes" id="UP000468581"/>
    </source>
</evidence>
<dbReference type="GO" id="GO:0000166">
    <property type="term" value="F:nucleotide binding"/>
    <property type="evidence" value="ECO:0007669"/>
    <property type="project" value="InterPro"/>
</dbReference>
<dbReference type="Gene3D" id="3.30.360.10">
    <property type="entry name" value="Dihydrodipicolinate Reductase, domain 2"/>
    <property type="match status" value="1"/>
</dbReference>
<dbReference type="AlphaFoldDB" id="A0A6P0UPM4"/>
<protein>
    <submittedName>
        <fullName evidence="3">Gfo/Idh/MocA family oxidoreductase</fullName>
    </submittedName>
</protein>
<dbReference type="InterPro" id="IPR036291">
    <property type="entry name" value="NAD(P)-bd_dom_sf"/>
</dbReference>
<accession>A0A6P0UPM4</accession>
<gene>
    <name evidence="3" type="ORF">GWK08_13280</name>
</gene>
<dbReference type="SUPFAM" id="SSF51735">
    <property type="entry name" value="NAD(P)-binding Rossmann-fold domains"/>
    <property type="match status" value="1"/>
</dbReference>
<dbReference type="InterPro" id="IPR004104">
    <property type="entry name" value="Gfo/Idh/MocA-like_OxRdtase_C"/>
</dbReference>
<name>A0A6P0UPM4_9FLAO</name>
<organism evidence="3 4">
    <name type="scientific">Leptobacterium flavescens</name>
    <dbReference type="NCBI Taxonomy" id="472055"/>
    <lineage>
        <taxon>Bacteria</taxon>
        <taxon>Pseudomonadati</taxon>
        <taxon>Bacteroidota</taxon>
        <taxon>Flavobacteriia</taxon>
        <taxon>Flavobacteriales</taxon>
        <taxon>Flavobacteriaceae</taxon>
        <taxon>Leptobacterium</taxon>
    </lineage>
</organism>
<evidence type="ECO:0000313" key="3">
    <source>
        <dbReference type="EMBL" id="NER14420.1"/>
    </source>
</evidence>
<evidence type="ECO:0000259" key="1">
    <source>
        <dbReference type="Pfam" id="PF01408"/>
    </source>
</evidence>
<proteinExistence type="predicted"/>
<dbReference type="RefSeq" id="WP_163607713.1">
    <property type="nucleotide sequence ID" value="NZ_JAABOO010000003.1"/>
</dbReference>
<dbReference type="EMBL" id="JAABOO010000003">
    <property type="protein sequence ID" value="NER14420.1"/>
    <property type="molecule type" value="Genomic_DNA"/>
</dbReference>
<dbReference type="SUPFAM" id="SSF55347">
    <property type="entry name" value="Glyceraldehyde-3-phosphate dehydrogenase-like, C-terminal domain"/>
    <property type="match status" value="1"/>
</dbReference>
<dbReference type="Proteomes" id="UP000468581">
    <property type="component" value="Unassembled WGS sequence"/>
</dbReference>
<dbReference type="Pfam" id="PF02894">
    <property type="entry name" value="GFO_IDH_MocA_C"/>
    <property type="match status" value="1"/>
</dbReference>
<dbReference type="Pfam" id="PF01408">
    <property type="entry name" value="GFO_IDH_MocA"/>
    <property type="match status" value="1"/>
</dbReference>
<feature type="domain" description="Gfo/Idh/MocA-like oxidoreductase C-terminal" evidence="2">
    <location>
        <begin position="236"/>
        <end position="446"/>
    </location>
</feature>
<dbReference type="PANTHER" id="PTHR43818:SF5">
    <property type="entry name" value="OXIDOREDUCTASE FAMILY PROTEIN"/>
    <property type="match status" value="1"/>
</dbReference>
<dbReference type="Gene3D" id="3.40.50.720">
    <property type="entry name" value="NAD(P)-binding Rossmann-like Domain"/>
    <property type="match status" value="1"/>
</dbReference>
<reference evidence="3 4" key="1">
    <citation type="submission" date="2020-01" db="EMBL/GenBank/DDBJ databases">
        <title>Leptobacterium flavescens.</title>
        <authorList>
            <person name="Wang G."/>
        </authorList>
    </citation>
    <scope>NUCLEOTIDE SEQUENCE [LARGE SCALE GENOMIC DNA]</scope>
    <source>
        <strain evidence="3 4">KCTC 22160</strain>
    </source>
</reference>
<dbReference type="PANTHER" id="PTHR43818">
    <property type="entry name" value="BCDNA.GH03377"/>
    <property type="match status" value="1"/>
</dbReference>
<comment type="caution">
    <text evidence="3">The sequence shown here is derived from an EMBL/GenBank/DDBJ whole genome shotgun (WGS) entry which is preliminary data.</text>
</comment>